<dbReference type="GO" id="GO:0042910">
    <property type="term" value="F:xenobiotic transmembrane transporter activity"/>
    <property type="evidence" value="ECO:0007669"/>
    <property type="project" value="InterPro"/>
</dbReference>
<dbReference type="Pfam" id="PF07690">
    <property type="entry name" value="MFS_1"/>
    <property type="match status" value="1"/>
</dbReference>
<dbReference type="InterPro" id="IPR004812">
    <property type="entry name" value="Efflux_drug-R_Bcr/CmlA"/>
</dbReference>
<keyword evidence="9" id="KW-0732">Signal</keyword>
<accession>A0A501PHL8</accession>
<dbReference type="PROSITE" id="PS00216">
    <property type="entry name" value="SUGAR_TRANSPORT_1"/>
    <property type="match status" value="1"/>
</dbReference>
<dbReference type="InterPro" id="IPR011701">
    <property type="entry name" value="MFS"/>
</dbReference>
<dbReference type="InterPro" id="IPR005829">
    <property type="entry name" value="Sugar_transporter_CS"/>
</dbReference>
<dbReference type="PROSITE" id="PS50850">
    <property type="entry name" value="MFS"/>
    <property type="match status" value="1"/>
</dbReference>
<keyword evidence="5 8" id="KW-0812">Transmembrane</keyword>
<evidence type="ECO:0000256" key="8">
    <source>
        <dbReference type="RuleBase" id="RU365088"/>
    </source>
</evidence>
<name>A0A501PHL8_9PROT</name>
<dbReference type="PANTHER" id="PTHR23502:SF132">
    <property type="entry name" value="POLYAMINE TRANSPORTER 2-RELATED"/>
    <property type="match status" value="1"/>
</dbReference>
<evidence type="ECO:0000313" key="11">
    <source>
        <dbReference type="EMBL" id="TPD59434.1"/>
    </source>
</evidence>
<evidence type="ECO:0000256" key="2">
    <source>
        <dbReference type="ARBA" id="ARBA00006236"/>
    </source>
</evidence>
<dbReference type="OrthoDB" id="9800416at2"/>
<evidence type="ECO:0000256" key="4">
    <source>
        <dbReference type="ARBA" id="ARBA00022475"/>
    </source>
</evidence>
<keyword evidence="7 8" id="KW-0472">Membrane</keyword>
<keyword evidence="4" id="KW-1003">Cell membrane</keyword>
<feature type="transmembrane region" description="Helical" evidence="8">
    <location>
        <begin position="341"/>
        <end position="361"/>
    </location>
</feature>
<feature type="transmembrane region" description="Helical" evidence="8">
    <location>
        <begin position="248"/>
        <end position="267"/>
    </location>
</feature>
<feature type="transmembrane region" description="Helical" evidence="8">
    <location>
        <begin position="76"/>
        <end position="93"/>
    </location>
</feature>
<feature type="transmembrane region" description="Helical" evidence="8">
    <location>
        <begin position="279"/>
        <end position="301"/>
    </location>
</feature>
<dbReference type="Proteomes" id="UP000319148">
    <property type="component" value="Unassembled WGS sequence"/>
</dbReference>
<reference evidence="12" key="1">
    <citation type="submission" date="2019-06" db="EMBL/GenBank/DDBJ databases">
        <title>The complete genome of Emcibacter congregatus ZYLT.</title>
        <authorList>
            <person name="Zhao Z."/>
        </authorList>
    </citation>
    <scope>NUCLEOTIDE SEQUENCE [LARGE SCALE GENOMIC DNA]</scope>
    <source>
        <strain evidence="12">MCCC 1A06723</strain>
    </source>
</reference>
<evidence type="ECO:0000256" key="9">
    <source>
        <dbReference type="SAM" id="SignalP"/>
    </source>
</evidence>
<evidence type="ECO:0000256" key="1">
    <source>
        <dbReference type="ARBA" id="ARBA00004651"/>
    </source>
</evidence>
<comment type="similarity">
    <text evidence="2 8">Belongs to the major facilitator superfamily. Bcr/CmlA family.</text>
</comment>
<dbReference type="GO" id="GO:0015385">
    <property type="term" value="F:sodium:proton antiporter activity"/>
    <property type="evidence" value="ECO:0007669"/>
    <property type="project" value="TreeGrafter"/>
</dbReference>
<dbReference type="NCBIfam" id="TIGR00710">
    <property type="entry name" value="efflux_Bcr_CflA"/>
    <property type="match status" value="1"/>
</dbReference>
<keyword evidence="12" id="KW-1185">Reference proteome</keyword>
<organism evidence="11 12">
    <name type="scientific">Emcibacter nanhaiensis</name>
    <dbReference type="NCBI Taxonomy" id="1505037"/>
    <lineage>
        <taxon>Bacteria</taxon>
        <taxon>Pseudomonadati</taxon>
        <taxon>Pseudomonadota</taxon>
        <taxon>Alphaproteobacteria</taxon>
        <taxon>Emcibacterales</taxon>
        <taxon>Emcibacteraceae</taxon>
        <taxon>Emcibacter</taxon>
    </lineage>
</organism>
<feature type="transmembrane region" description="Helical" evidence="8">
    <location>
        <begin position="373"/>
        <end position="395"/>
    </location>
</feature>
<feature type="transmembrane region" description="Helical" evidence="8">
    <location>
        <begin position="214"/>
        <end position="242"/>
    </location>
</feature>
<dbReference type="SUPFAM" id="SSF103473">
    <property type="entry name" value="MFS general substrate transporter"/>
    <property type="match status" value="1"/>
</dbReference>
<keyword evidence="8" id="KW-0997">Cell inner membrane</keyword>
<feature type="transmembrane region" description="Helical" evidence="8">
    <location>
        <begin position="162"/>
        <end position="181"/>
    </location>
</feature>
<keyword evidence="6 8" id="KW-1133">Transmembrane helix</keyword>
<comment type="caution">
    <text evidence="11">The sequence shown here is derived from an EMBL/GenBank/DDBJ whole genome shotgun (WGS) entry which is preliminary data.</text>
</comment>
<proteinExistence type="inferred from homology"/>
<evidence type="ECO:0000256" key="5">
    <source>
        <dbReference type="ARBA" id="ARBA00022692"/>
    </source>
</evidence>
<feature type="transmembrane region" description="Helical" evidence="8">
    <location>
        <begin position="134"/>
        <end position="156"/>
    </location>
</feature>
<feature type="transmembrane region" description="Helical" evidence="8">
    <location>
        <begin position="43"/>
        <end position="64"/>
    </location>
</feature>
<evidence type="ECO:0000256" key="3">
    <source>
        <dbReference type="ARBA" id="ARBA00022448"/>
    </source>
</evidence>
<evidence type="ECO:0000259" key="10">
    <source>
        <dbReference type="PROSITE" id="PS50850"/>
    </source>
</evidence>
<feature type="signal peptide" evidence="9">
    <location>
        <begin position="1"/>
        <end position="24"/>
    </location>
</feature>
<feature type="chain" id="PRO_5021362909" description="Bcr/CflA family efflux transporter" evidence="9">
    <location>
        <begin position="25"/>
        <end position="405"/>
    </location>
</feature>
<dbReference type="GO" id="GO:1990961">
    <property type="term" value="P:xenobiotic detoxification by transmembrane export across the plasma membrane"/>
    <property type="evidence" value="ECO:0007669"/>
    <property type="project" value="InterPro"/>
</dbReference>
<dbReference type="AlphaFoldDB" id="A0A501PHL8"/>
<comment type="subcellular location">
    <subcellularLocation>
        <location evidence="8">Cell inner membrane</location>
        <topology evidence="8">Multi-pass membrane protein</topology>
    </subcellularLocation>
    <subcellularLocation>
        <location evidence="1">Cell membrane</location>
        <topology evidence="1">Multi-pass membrane protein</topology>
    </subcellularLocation>
</comment>
<dbReference type="GO" id="GO:0005886">
    <property type="term" value="C:plasma membrane"/>
    <property type="evidence" value="ECO:0007669"/>
    <property type="project" value="UniProtKB-SubCell"/>
</dbReference>
<protein>
    <recommendedName>
        <fullName evidence="8">Bcr/CflA family efflux transporter</fullName>
    </recommendedName>
</protein>
<dbReference type="CDD" id="cd17320">
    <property type="entry name" value="MFS_MdfA_MDR_like"/>
    <property type="match status" value="1"/>
</dbReference>
<evidence type="ECO:0000256" key="7">
    <source>
        <dbReference type="ARBA" id="ARBA00023136"/>
    </source>
</evidence>
<dbReference type="InterPro" id="IPR036259">
    <property type="entry name" value="MFS_trans_sf"/>
</dbReference>
<keyword evidence="3 8" id="KW-0813">Transport</keyword>
<dbReference type="EMBL" id="VFIY01000014">
    <property type="protein sequence ID" value="TPD59434.1"/>
    <property type="molecule type" value="Genomic_DNA"/>
</dbReference>
<dbReference type="PANTHER" id="PTHR23502">
    <property type="entry name" value="MAJOR FACILITATOR SUPERFAMILY"/>
    <property type="match status" value="1"/>
</dbReference>
<feature type="transmembrane region" description="Helical" evidence="8">
    <location>
        <begin position="307"/>
        <end position="334"/>
    </location>
</feature>
<feature type="transmembrane region" description="Helical" evidence="8">
    <location>
        <begin position="99"/>
        <end position="122"/>
    </location>
</feature>
<gene>
    <name evidence="11" type="ORF">FIV46_11620</name>
</gene>
<dbReference type="RefSeq" id="WP_139941097.1">
    <property type="nucleotide sequence ID" value="NZ_JBHSYP010000006.1"/>
</dbReference>
<evidence type="ECO:0000256" key="6">
    <source>
        <dbReference type="ARBA" id="ARBA00022989"/>
    </source>
</evidence>
<dbReference type="Gene3D" id="1.20.1720.10">
    <property type="entry name" value="Multidrug resistance protein D"/>
    <property type="match status" value="1"/>
</dbReference>
<dbReference type="InterPro" id="IPR020846">
    <property type="entry name" value="MFS_dom"/>
</dbReference>
<comment type="caution">
    <text evidence="8">Lacks conserved residue(s) required for the propagation of feature annotation.</text>
</comment>
<sequence length="405" mass="43892">MTEQKSGKKLALLVGMLVALSPMATDAYLPAVPTMAEFFGVKVSYMQTSIAVYFLGLGFGLMFGGPLSDHFGRRRLSRIGLFVFLTCCLGIIFAPSADIIIGLRLFQAVGGGFVTVVGPAIVRDRFDGKEAARIFALIGLIMGIAPLVAPGLGSFILLFLGWHWIFFVIALYALVLLLVIMPRMPERQHKPEGSFSVAQVMRDYLEIFRNKRAVGYIISQSFCMTLVYIFLTGSSFLYISYFGVSEEMFPFLFGSNMVMAMVLNRTNPILLNFFSPHQILGMGLTLQCAAMAGFVLLNLTGYARLEFVFPLMILGVGCMGLTASNGMTCFMSYFPEKSGTASGVFGTAQYFVGGIIGSLTGVVNDGTLTPMSIVMLSTTVAALMGYFFLAGGASFKLPILRRGGD</sequence>
<evidence type="ECO:0000313" key="12">
    <source>
        <dbReference type="Proteomes" id="UP000319148"/>
    </source>
</evidence>
<feature type="domain" description="Major facilitator superfamily (MFS) profile" evidence="10">
    <location>
        <begin position="10"/>
        <end position="394"/>
    </location>
</feature>